<dbReference type="EMBL" id="GBXM01045736">
    <property type="protein sequence ID" value="JAH62841.1"/>
    <property type="molecule type" value="Transcribed_RNA"/>
</dbReference>
<reference evidence="1" key="2">
    <citation type="journal article" date="2015" name="Fish Shellfish Immunol.">
        <title>Early steps in the European eel (Anguilla anguilla)-Vibrio vulnificus interaction in the gills: Role of the RtxA13 toxin.</title>
        <authorList>
            <person name="Callol A."/>
            <person name="Pajuelo D."/>
            <person name="Ebbesson L."/>
            <person name="Teles M."/>
            <person name="MacKenzie S."/>
            <person name="Amaro C."/>
        </authorList>
    </citation>
    <scope>NUCLEOTIDE SEQUENCE</scope>
</reference>
<protein>
    <submittedName>
        <fullName evidence="1">Uncharacterized protein</fullName>
    </submittedName>
</protein>
<proteinExistence type="predicted"/>
<sequence length="29" mass="3338">MAIDIQISSLNFALLDTYKCVPLFISEYE</sequence>
<evidence type="ECO:0000313" key="1">
    <source>
        <dbReference type="EMBL" id="JAH62841.1"/>
    </source>
</evidence>
<organism evidence="1">
    <name type="scientific">Anguilla anguilla</name>
    <name type="common">European freshwater eel</name>
    <name type="synonym">Muraena anguilla</name>
    <dbReference type="NCBI Taxonomy" id="7936"/>
    <lineage>
        <taxon>Eukaryota</taxon>
        <taxon>Metazoa</taxon>
        <taxon>Chordata</taxon>
        <taxon>Craniata</taxon>
        <taxon>Vertebrata</taxon>
        <taxon>Euteleostomi</taxon>
        <taxon>Actinopterygii</taxon>
        <taxon>Neopterygii</taxon>
        <taxon>Teleostei</taxon>
        <taxon>Anguilliformes</taxon>
        <taxon>Anguillidae</taxon>
        <taxon>Anguilla</taxon>
    </lineage>
</organism>
<dbReference type="AlphaFoldDB" id="A0A0E9UAI4"/>
<accession>A0A0E9UAI4</accession>
<reference evidence="1" key="1">
    <citation type="submission" date="2014-11" db="EMBL/GenBank/DDBJ databases">
        <authorList>
            <person name="Amaro Gonzalez C."/>
        </authorList>
    </citation>
    <scope>NUCLEOTIDE SEQUENCE</scope>
</reference>
<name>A0A0E9UAI4_ANGAN</name>